<evidence type="ECO:0000256" key="1">
    <source>
        <dbReference type="SAM" id="MobiDB-lite"/>
    </source>
</evidence>
<dbReference type="EMBL" id="CAAALY010245692">
    <property type="protein sequence ID" value="VEL33383.1"/>
    <property type="molecule type" value="Genomic_DNA"/>
</dbReference>
<dbReference type="Proteomes" id="UP000784294">
    <property type="component" value="Unassembled WGS sequence"/>
</dbReference>
<organism evidence="2 3">
    <name type="scientific">Protopolystoma xenopodis</name>
    <dbReference type="NCBI Taxonomy" id="117903"/>
    <lineage>
        <taxon>Eukaryota</taxon>
        <taxon>Metazoa</taxon>
        <taxon>Spiralia</taxon>
        <taxon>Lophotrochozoa</taxon>
        <taxon>Platyhelminthes</taxon>
        <taxon>Monogenea</taxon>
        <taxon>Polyopisthocotylea</taxon>
        <taxon>Polystomatidea</taxon>
        <taxon>Polystomatidae</taxon>
        <taxon>Protopolystoma</taxon>
    </lineage>
</organism>
<keyword evidence="3" id="KW-1185">Reference proteome</keyword>
<feature type="region of interest" description="Disordered" evidence="1">
    <location>
        <begin position="163"/>
        <end position="256"/>
    </location>
</feature>
<gene>
    <name evidence="2" type="ORF">PXEA_LOCUS26823</name>
</gene>
<feature type="compositionally biased region" description="Polar residues" evidence="1">
    <location>
        <begin position="10"/>
        <end position="21"/>
    </location>
</feature>
<sequence>MALGRHRSYSSHTSSAGVTGSGSLEGSVSNLQSGFSGILATSASLAAGLLVSGQTSGLLGSTGTAIVSGAGGTVAEGSLVSAATSASMCSQAGSLSSIGSGCFSTASMGLTGVRQSAGLFSRTILSRTGTSSLHITREEAEASDDVTRAAGKDSLLGLQASVKEVEMEEEEEEEEQKEEEEEQEEEQEREQEEIEETEARGRWRQEKMGTKLVKAVQGGGGDDERSHVGESSLPRTETIFKNEGRQHKLSKQNGTGMQSDLGLYLQQSRVTVTYGRSHGMVEKISSVSKRENEMARLNDQSPVGYKEVTCLEI</sequence>
<name>A0A3S5B4I5_9PLAT</name>
<comment type="caution">
    <text evidence="2">The sequence shown here is derived from an EMBL/GenBank/DDBJ whole genome shotgun (WGS) entry which is preliminary data.</text>
</comment>
<protein>
    <submittedName>
        <fullName evidence="2">Uncharacterized protein</fullName>
    </submittedName>
</protein>
<evidence type="ECO:0000313" key="3">
    <source>
        <dbReference type="Proteomes" id="UP000784294"/>
    </source>
</evidence>
<evidence type="ECO:0000313" key="2">
    <source>
        <dbReference type="EMBL" id="VEL33383.1"/>
    </source>
</evidence>
<feature type="compositionally biased region" description="Basic and acidic residues" evidence="1">
    <location>
        <begin position="197"/>
        <end position="209"/>
    </location>
</feature>
<dbReference type="AlphaFoldDB" id="A0A3S5B4I5"/>
<reference evidence="2" key="1">
    <citation type="submission" date="2018-11" db="EMBL/GenBank/DDBJ databases">
        <authorList>
            <consortium name="Pathogen Informatics"/>
        </authorList>
    </citation>
    <scope>NUCLEOTIDE SEQUENCE</scope>
</reference>
<feature type="compositionally biased region" description="Acidic residues" evidence="1">
    <location>
        <begin position="166"/>
        <end position="196"/>
    </location>
</feature>
<proteinExistence type="predicted"/>
<feature type="region of interest" description="Disordered" evidence="1">
    <location>
        <begin position="1"/>
        <end position="21"/>
    </location>
</feature>
<accession>A0A3S5B4I5</accession>